<comment type="caution">
    <text evidence="3">The sequence shown here is derived from an EMBL/GenBank/DDBJ whole genome shotgun (WGS) entry which is preliminary data.</text>
</comment>
<dbReference type="GO" id="GO:0046872">
    <property type="term" value="F:metal ion binding"/>
    <property type="evidence" value="ECO:0007669"/>
    <property type="project" value="UniProtKB-KW"/>
</dbReference>
<dbReference type="PANTHER" id="PTHR11347">
    <property type="entry name" value="CYCLIC NUCLEOTIDE PHOSPHODIESTERASE"/>
    <property type="match status" value="1"/>
</dbReference>
<dbReference type="SMART" id="SM00471">
    <property type="entry name" value="HDc"/>
    <property type="match status" value="1"/>
</dbReference>
<keyword evidence="1" id="KW-0479">Metal-binding</keyword>
<dbReference type="GO" id="GO:0007165">
    <property type="term" value="P:signal transduction"/>
    <property type="evidence" value="ECO:0007669"/>
    <property type="project" value="InterPro"/>
</dbReference>
<dbReference type="GO" id="GO:0004114">
    <property type="term" value="F:3',5'-cyclic-nucleotide phosphodiesterase activity"/>
    <property type="evidence" value="ECO:0007669"/>
    <property type="project" value="InterPro"/>
</dbReference>
<reference evidence="3" key="1">
    <citation type="submission" date="2021-01" db="EMBL/GenBank/DDBJ databases">
        <authorList>
            <consortium name="Genoscope - CEA"/>
            <person name="William W."/>
        </authorList>
    </citation>
    <scope>NUCLEOTIDE SEQUENCE</scope>
</reference>
<dbReference type="InterPro" id="IPR023174">
    <property type="entry name" value="PDEase_CS"/>
</dbReference>
<dbReference type="Proteomes" id="UP000688137">
    <property type="component" value="Unassembled WGS sequence"/>
</dbReference>
<dbReference type="OMA" id="QVEIHIN"/>
<feature type="domain" description="PDEase" evidence="2">
    <location>
        <begin position="628"/>
        <end position="975"/>
    </location>
</feature>
<proteinExistence type="inferred from homology"/>
<dbReference type="EMBL" id="CAJJDM010000162">
    <property type="protein sequence ID" value="CAD8114002.1"/>
    <property type="molecule type" value="Genomic_DNA"/>
</dbReference>
<accession>A0A8S1QDZ8</accession>
<evidence type="ECO:0000313" key="3">
    <source>
        <dbReference type="EMBL" id="CAD8114002.1"/>
    </source>
</evidence>
<comment type="cofactor">
    <cofactor evidence="1">
        <name>a divalent metal cation</name>
        <dbReference type="ChEBI" id="CHEBI:60240"/>
    </cofactor>
    <text evidence="1">Binds 2 divalent metal cations per subunit. Site 1 may preferentially bind zinc ions, while site 2 has a preference for magnesium and/or manganese ions.</text>
</comment>
<dbReference type="PROSITE" id="PS51845">
    <property type="entry name" value="PDEASE_I_2"/>
    <property type="match status" value="1"/>
</dbReference>
<dbReference type="InterPro" id="IPR002073">
    <property type="entry name" value="PDEase_catalytic_dom"/>
</dbReference>
<evidence type="ECO:0000259" key="2">
    <source>
        <dbReference type="PROSITE" id="PS51845"/>
    </source>
</evidence>
<keyword evidence="1" id="KW-0378">Hydrolase</keyword>
<evidence type="ECO:0000313" key="4">
    <source>
        <dbReference type="Proteomes" id="UP000688137"/>
    </source>
</evidence>
<protein>
    <recommendedName>
        <fullName evidence="1">Phosphodiesterase</fullName>
        <ecNumber evidence="1">3.1.4.-</ecNumber>
    </recommendedName>
</protein>
<dbReference type="AlphaFoldDB" id="A0A8S1QDZ8"/>
<evidence type="ECO:0000256" key="1">
    <source>
        <dbReference type="RuleBase" id="RU363067"/>
    </source>
</evidence>
<gene>
    <name evidence="3" type="ORF">PPRIM_AZ9-3.1.T1570098</name>
</gene>
<keyword evidence="4" id="KW-1185">Reference proteome</keyword>
<name>A0A8S1QDZ8_PARPR</name>
<dbReference type="Pfam" id="PF00233">
    <property type="entry name" value="PDEase_I"/>
    <property type="match status" value="1"/>
</dbReference>
<comment type="similarity">
    <text evidence="1">Belongs to the cyclic nucleotide phosphodiesterase family.</text>
</comment>
<dbReference type="PROSITE" id="PS00126">
    <property type="entry name" value="PDEASE_I_1"/>
    <property type="match status" value="1"/>
</dbReference>
<dbReference type="InterPro" id="IPR003607">
    <property type="entry name" value="HD/PDEase_dom"/>
</dbReference>
<dbReference type="EC" id="3.1.4.-" evidence="1"/>
<dbReference type="CDD" id="cd00077">
    <property type="entry name" value="HDc"/>
    <property type="match status" value="1"/>
</dbReference>
<sequence>MLSNPHLSNYIRFFQIISDMEQECLITQKEKHQLKVNLTLKDMQLVNMIALNTDADDEEFKYSIINILRKQNQSPRQRQGQKIRCKSSGMEMSPIRLIRRNSVSKEAKITEEQLIQQIDDLNDSLVMILQSENKCILTPIVTEKLKSILEVIQKTTISSPSTTTTKILQAEESENCKIVDKFTQLYSDMKKHYTDYLNCHLLLMDNNLSYDNLVQSVKNFIKKLIDADQITYLHIRDDQSQQTYYSADDKYLITNDKQIYNETQLIQPNKVLLLDECNFYPTLSEQFKIKLYKKNYLIKLTNQDVFVCFHISDQTSIISEFLSLADEFDIFEDLNQLSSFLIETIKQAKIEIFTPLQLSHMIQGIGIAFIRSSKYLFIKKCIHILQSKYQVEIHINSGDGMSVISSPSFFYGIQKQVEFDFKDELNVSITINGMDLNKKTDLMIYKQLTQSFNKYLKFIRQCYDRTTFYKFFVKSQDTLIFEFDKLGRLIFLSRPIPLEIKKEFNINFDPKNTKVTYQQLFQNEELLKYIENFLQEHNILRDSDQQYQVFMKMEERNFKGFFIIFQQGWFKYDQKKFDLNDPSLQKELQKQIIQQETIRFIDKLEQNNPQILNSVVQMFKPRSTQRQTVHYRNSILQFEPAKLGVQHKCSLRLEDLDTFCQVPNIDNFDFNILIVEEIVQKQLVVVEILKYHNLIKEYDIPLDTLCKFLSEIEYKYNKKKNVFHNYDHGISVMQNVHAILLQLHKTNNASILSLFNQFALLLSGLCHDVAHTGRTNTFEINSLSNLAIRYHDRSVLEQHHAAKSLKLLCVPATNILQSFKGEEFRKFRRMFISNILYTDITEHFNLIKNFESKVQESNFGSQDEDIKLLSGMIIHTSDFTGGAKQFELSKQWSFKVNKEFEEQYELEGKLGYPQLPYMKDLHKLPVMAKQEAGFFKFIVRPLWQSMSKYLDNSLQQQVDYLDETIQKWEEIANSE</sequence>
<organism evidence="3 4">
    <name type="scientific">Paramecium primaurelia</name>
    <dbReference type="NCBI Taxonomy" id="5886"/>
    <lineage>
        <taxon>Eukaryota</taxon>
        <taxon>Sar</taxon>
        <taxon>Alveolata</taxon>
        <taxon>Ciliophora</taxon>
        <taxon>Intramacronucleata</taxon>
        <taxon>Oligohymenophorea</taxon>
        <taxon>Peniculida</taxon>
        <taxon>Parameciidae</taxon>
        <taxon>Paramecium</taxon>
    </lineage>
</organism>